<dbReference type="PANTHER" id="PTHR30115">
    <property type="entry name" value="NITROGEN REGULATORY PROTEIN P-II"/>
    <property type="match status" value="1"/>
</dbReference>
<reference evidence="1 2" key="1">
    <citation type="submission" date="2018-07" db="EMBL/GenBank/DDBJ databases">
        <title>High-quality-draft genome sequence of Gaiella occulta.</title>
        <authorList>
            <person name="Severino R."/>
            <person name="Froufe H.J.C."/>
            <person name="Rainey F.A."/>
            <person name="Barroso C."/>
            <person name="Albuquerque L."/>
            <person name="Lobo-Da-Cunha A."/>
            <person name="Da Costa M.S."/>
            <person name="Egas C."/>
        </authorList>
    </citation>
    <scope>NUCLEOTIDE SEQUENCE [LARGE SCALE GENOMIC DNA]</scope>
    <source>
        <strain evidence="1 2">F2-233</strain>
    </source>
</reference>
<sequence>MKVEAVVVRDRVETVMEAVEEHTGHVGVTVIEAVGHGREKGITHEYRGRVFESRFLPKAHMTFVVRDEIAEGVIHAIVDAARTGHENGDGICWSAPVYHVTHNRTGQKLEEVERV</sequence>
<dbReference type="InterPro" id="IPR015867">
    <property type="entry name" value="N-reg_PII/ATP_PRibTrfase_C"/>
</dbReference>
<dbReference type="AlphaFoldDB" id="A0A7M2YZU0"/>
<dbReference type="InterPro" id="IPR002187">
    <property type="entry name" value="N-reg_PII"/>
</dbReference>
<dbReference type="GO" id="GO:0030234">
    <property type="term" value="F:enzyme regulator activity"/>
    <property type="evidence" value="ECO:0007669"/>
    <property type="project" value="InterPro"/>
</dbReference>
<gene>
    <name evidence="1" type="ORF">Gocc_0065</name>
</gene>
<proteinExistence type="predicted"/>
<dbReference type="SMART" id="SM00938">
    <property type="entry name" value="P-II"/>
    <property type="match status" value="1"/>
</dbReference>
<dbReference type="SUPFAM" id="SSF54913">
    <property type="entry name" value="GlnB-like"/>
    <property type="match status" value="1"/>
</dbReference>
<organism evidence="1 2">
    <name type="scientific">Gaiella occulta</name>
    <dbReference type="NCBI Taxonomy" id="1002870"/>
    <lineage>
        <taxon>Bacteria</taxon>
        <taxon>Bacillati</taxon>
        <taxon>Actinomycetota</taxon>
        <taxon>Thermoleophilia</taxon>
        <taxon>Gaiellales</taxon>
        <taxon>Gaiellaceae</taxon>
        <taxon>Gaiella</taxon>
    </lineage>
</organism>
<dbReference type="GO" id="GO:0006808">
    <property type="term" value="P:regulation of nitrogen utilization"/>
    <property type="evidence" value="ECO:0007669"/>
    <property type="project" value="InterPro"/>
</dbReference>
<protein>
    <submittedName>
        <fullName evidence="1">Nitrogen regulatory protein PII</fullName>
    </submittedName>
</protein>
<comment type="caution">
    <text evidence="1">The sequence shown here is derived from an EMBL/GenBank/DDBJ whole genome shotgun (WGS) entry which is preliminary data.</text>
</comment>
<evidence type="ECO:0000313" key="2">
    <source>
        <dbReference type="Proteomes" id="UP000254134"/>
    </source>
</evidence>
<dbReference type="GO" id="GO:0005829">
    <property type="term" value="C:cytosol"/>
    <property type="evidence" value="ECO:0007669"/>
    <property type="project" value="TreeGrafter"/>
</dbReference>
<dbReference type="Gene3D" id="3.30.70.120">
    <property type="match status" value="1"/>
</dbReference>
<dbReference type="PANTHER" id="PTHR30115:SF11">
    <property type="entry name" value="NITROGEN REGULATORY PROTEIN P-II HOMOLOG"/>
    <property type="match status" value="1"/>
</dbReference>
<dbReference type="InterPro" id="IPR011322">
    <property type="entry name" value="N-reg_PII-like_a/b"/>
</dbReference>
<accession>A0A7M2YZU0</accession>
<dbReference type="PRINTS" id="PR00340">
    <property type="entry name" value="PIIGLNB"/>
</dbReference>
<evidence type="ECO:0000313" key="1">
    <source>
        <dbReference type="EMBL" id="RDI75646.1"/>
    </source>
</evidence>
<keyword evidence="2" id="KW-1185">Reference proteome</keyword>
<dbReference type="PROSITE" id="PS51343">
    <property type="entry name" value="PII_GLNB_DOM"/>
    <property type="match status" value="1"/>
</dbReference>
<dbReference type="EMBL" id="QQZY01000001">
    <property type="protein sequence ID" value="RDI75646.1"/>
    <property type="molecule type" value="Genomic_DNA"/>
</dbReference>
<name>A0A7M2YZU0_9ACTN</name>
<dbReference type="GO" id="GO:0005524">
    <property type="term" value="F:ATP binding"/>
    <property type="evidence" value="ECO:0007669"/>
    <property type="project" value="TreeGrafter"/>
</dbReference>
<dbReference type="Pfam" id="PF00543">
    <property type="entry name" value="P-II"/>
    <property type="match status" value="1"/>
</dbReference>
<dbReference type="Proteomes" id="UP000254134">
    <property type="component" value="Unassembled WGS sequence"/>
</dbReference>
<reference evidence="2" key="2">
    <citation type="journal article" date="2019" name="MicrobiologyOpen">
        <title>High-quality draft genome sequence of Gaiella occulta isolated from a 150 meter deep mineral water borehole and comparison with the genome sequences of other deep-branching lineages of the phylum Actinobacteria.</title>
        <authorList>
            <person name="Severino R."/>
            <person name="Froufe H.J.C."/>
            <person name="Barroso C."/>
            <person name="Albuquerque L."/>
            <person name="Lobo-da-Cunha A."/>
            <person name="da Costa M.S."/>
            <person name="Egas C."/>
        </authorList>
    </citation>
    <scope>NUCLEOTIDE SEQUENCE [LARGE SCALE GENOMIC DNA]</scope>
    <source>
        <strain evidence="2">F2-233</strain>
    </source>
</reference>